<sequence>MTVLLSDENNSQVQFKQALLIRATLHSTNLLQEAQMDWTATLKALRKTRSSAKVSGDISSQTLLSFATET</sequence>
<evidence type="ECO:0000313" key="1">
    <source>
        <dbReference type="EMBL" id="CAD7454460.1"/>
    </source>
</evidence>
<dbReference type="AlphaFoldDB" id="A0A7R9FJ52"/>
<organism evidence="1">
    <name type="scientific">Timema tahoe</name>
    <dbReference type="NCBI Taxonomy" id="61484"/>
    <lineage>
        <taxon>Eukaryota</taxon>
        <taxon>Metazoa</taxon>
        <taxon>Ecdysozoa</taxon>
        <taxon>Arthropoda</taxon>
        <taxon>Hexapoda</taxon>
        <taxon>Insecta</taxon>
        <taxon>Pterygota</taxon>
        <taxon>Neoptera</taxon>
        <taxon>Polyneoptera</taxon>
        <taxon>Phasmatodea</taxon>
        <taxon>Timematodea</taxon>
        <taxon>Timematoidea</taxon>
        <taxon>Timematidae</taxon>
        <taxon>Timema</taxon>
    </lineage>
</organism>
<accession>A0A7R9FJ52</accession>
<name>A0A7R9FJ52_9NEOP</name>
<gene>
    <name evidence="1" type="ORF">TTEB3V08_LOCUS2563</name>
</gene>
<reference evidence="1" key="1">
    <citation type="submission" date="2020-11" db="EMBL/GenBank/DDBJ databases">
        <authorList>
            <person name="Tran Van P."/>
        </authorList>
    </citation>
    <scope>NUCLEOTIDE SEQUENCE</scope>
</reference>
<dbReference type="EMBL" id="OE000609">
    <property type="protein sequence ID" value="CAD7454460.1"/>
    <property type="molecule type" value="Genomic_DNA"/>
</dbReference>
<proteinExistence type="predicted"/>
<protein>
    <submittedName>
        <fullName evidence="1">Uncharacterized protein</fullName>
    </submittedName>
</protein>